<protein>
    <recommendedName>
        <fullName evidence="4">Exonuclease domain-containing protein</fullName>
    </recommendedName>
</protein>
<dbReference type="GO" id="GO:0005829">
    <property type="term" value="C:cytosol"/>
    <property type="evidence" value="ECO:0007669"/>
    <property type="project" value="TreeGrafter"/>
</dbReference>
<dbReference type="InterPro" id="IPR013520">
    <property type="entry name" value="Ribonucl_H"/>
</dbReference>
<evidence type="ECO:0000256" key="3">
    <source>
        <dbReference type="ARBA" id="ARBA00022839"/>
    </source>
</evidence>
<keyword evidence="3" id="KW-0269">Exonuclease</keyword>
<reference evidence="5" key="1">
    <citation type="journal article" date="2014" name="Int. J. Syst. Evol. Microbiol.">
        <title>Complete genome sequence of Corynebacterium casei LMG S-19264T (=DSM 44701T), isolated from a smear-ripened cheese.</title>
        <authorList>
            <consortium name="US DOE Joint Genome Institute (JGI-PGF)"/>
            <person name="Walter F."/>
            <person name="Albersmeier A."/>
            <person name="Kalinowski J."/>
            <person name="Ruckert C."/>
        </authorList>
    </citation>
    <scope>NUCLEOTIDE SEQUENCE</scope>
    <source>
        <strain evidence="5">KCTC 22164</strain>
    </source>
</reference>
<evidence type="ECO:0000256" key="1">
    <source>
        <dbReference type="ARBA" id="ARBA00022722"/>
    </source>
</evidence>
<reference evidence="5" key="2">
    <citation type="submission" date="2020-09" db="EMBL/GenBank/DDBJ databases">
        <authorList>
            <person name="Sun Q."/>
            <person name="Kim S."/>
        </authorList>
    </citation>
    <scope>NUCLEOTIDE SEQUENCE</scope>
    <source>
        <strain evidence="5">KCTC 22164</strain>
    </source>
</reference>
<dbReference type="RefSeq" id="WP_189407556.1">
    <property type="nucleotide sequence ID" value="NZ_BMXP01000008.1"/>
</dbReference>
<dbReference type="PANTHER" id="PTHR30231">
    <property type="entry name" value="DNA POLYMERASE III SUBUNIT EPSILON"/>
    <property type="match status" value="1"/>
</dbReference>
<dbReference type="Pfam" id="PF00929">
    <property type="entry name" value="RNase_T"/>
    <property type="match status" value="1"/>
</dbReference>
<organism evidence="5 6">
    <name type="scientific">Alteromonas halophila</name>
    <dbReference type="NCBI Taxonomy" id="516698"/>
    <lineage>
        <taxon>Bacteria</taxon>
        <taxon>Pseudomonadati</taxon>
        <taxon>Pseudomonadota</taxon>
        <taxon>Gammaproteobacteria</taxon>
        <taxon>Alteromonadales</taxon>
        <taxon>Alteromonadaceae</taxon>
        <taxon>Alteromonas/Salinimonas group</taxon>
        <taxon>Alteromonas</taxon>
    </lineage>
</organism>
<comment type="caution">
    <text evidence="5">The sequence shown here is derived from an EMBL/GenBank/DDBJ whole genome shotgun (WGS) entry which is preliminary data.</text>
</comment>
<dbReference type="InterPro" id="IPR036397">
    <property type="entry name" value="RNaseH_sf"/>
</dbReference>
<dbReference type="EMBL" id="BMXP01000008">
    <property type="protein sequence ID" value="GGW92279.1"/>
    <property type="molecule type" value="Genomic_DNA"/>
</dbReference>
<dbReference type="GO" id="GO:0006259">
    <property type="term" value="P:DNA metabolic process"/>
    <property type="evidence" value="ECO:0007669"/>
    <property type="project" value="UniProtKB-ARBA"/>
</dbReference>
<dbReference type="GO" id="GO:0008408">
    <property type="term" value="F:3'-5' exonuclease activity"/>
    <property type="evidence" value="ECO:0007669"/>
    <property type="project" value="TreeGrafter"/>
</dbReference>
<dbReference type="Gene3D" id="3.30.420.10">
    <property type="entry name" value="Ribonuclease H-like superfamily/Ribonuclease H"/>
    <property type="match status" value="1"/>
</dbReference>
<name>A0A918JPH9_9ALTE</name>
<dbReference type="Proteomes" id="UP000631300">
    <property type="component" value="Unassembled WGS sequence"/>
</dbReference>
<dbReference type="InterPro" id="IPR012337">
    <property type="entry name" value="RNaseH-like_sf"/>
</dbReference>
<dbReference type="AlphaFoldDB" id="A0A918JPH9"/>
<dbReference type="PANTHER" id="PTHR30231:SF4">
    <property type="entry name" value="PROTEIN NEN2"/>
    <property type="match status" value="1"/>
</dbReference>
<sequence length="226" mass="24698">MLSLLTRWLLGSPPTPPHWQGVPVSDISFLAIDLELTSLDVTTSQITSAGWVSGRAGDIDLDSAYYQVVKTSSSLEQSPVIHGLTADTVAQGCHVSDVLDALMPFAGTHIWVFHNARLDTGVLDKALRENGRSLDNIVVLDTLKYAVYQLEKQHQVLPPNSATLTVCRQRLGLPLAPAHNALDDALATLQLWFAQYYTYNGGTKNVTIDDFLSIHVAKCKKMGKKS</sequence>
<gene>
    <name evidence="5" type="ORF">GCM10007391_28270</name>
</gene>
<dbReference type="SMART" id="SM00479">
    <property type="entry name" value="EXOIII"/>
    <property type="match status" value="1"/>
</dbReference>
<dbReference type="CDD" id="cd06127">
    <property type="entry name" value="DEDDh"/>
    <property type="match status" value="1"/>
</dbReference>
<evidence type="ECO:0000313" key="6">
    <source>
        <dbReference type="Proteomes" id="UP000631300"/>
    </source>
</evidence>
<feature type="domain" description="Exonuclease" evidence="4">
    <location>
        <begin position="28"/>
        <end position="203"/>
    </location>
</feature>
<keyword evidence="2" id="KW-0378">Hydrolase</keyword>
<evidence type="ECO:0000256" key="2">
    <source>
        <dbReference type="ARBA" id="ARBA00022801"/>
    </source>
</evidence>
<proteinExistence type="predicted"/>
<evidence type="ECO:0000259" key="4">
    <source>
        <dbReference type="SMART" id="SM00479"/>
    </source>
</evidence>
<dbReference type="SUPFAM" id="SSF53098">
    <property type="entry name" value="Ribonuclease H-like"/>
    <property type="match status" value="1"/>
</dbReference>
<keyword evidence="6" id="KW-1185">Reference proteome</keyword>
<keyword evidence="1" id="KW-0540">Nuclease</keyword>
<evidence type="ECO:0000313" key="5">
    <source>
        <dbReference type="EMBL" id="GGW92279.1"/>
    </source>
</evidence>
<accession>A0A918JPH9</accession>
<dbReference type="GO" id="GO:0003676">
    <property type="term" value="F:nucleic acid binding"/>
    <property type="evidence" value="ECO:0007669"/>
    <property type="project" value="InterPro"/>
</dbReference>